<evidence type="ECO:0000313" key="4">
    <source>
        <dbReference type="EMBL" id="KAJ8937436.1"/>
    </source>
</evidence>
<sequence>MFSSVLSLQDHVNRRVIVLKYNCAGCSNEIFTFYNRCSFLLHTRKHYGLNEGKINLCELDIFTLPVSLAGFLPHPNIPLLYDVLEEAVPADTYINSQFYSPNIGEKRETNFLKQICSNIPKCEFVTVEHQRLLRRQNLFAEENNNLNNSMEIKQEPEEPVQPVVMPVISKVESLREKMFKLPRCLDCNAFQKGTMAEHYLGKEKPVDDTLKCHICRFVASTKCSLKAHVRIHESVPPFVCPDCGKDFPSWLLLRNHMDDVCFHLAKHAMHMNVCKYGRPFVSVLKLNLEDLVNRSFSSNSSDLDSSSSPTKFERVKRHISSDSSKTDDSVKRRRKRVGFPGSSKHRRNDKEVELDLTAEEPMQFDGTYHCKLCDYKNTDRSEFHGHIKEHRDISTAYQCMECAECFVVKPSLIKHLLHFHNIFDHQTYLKENDCYDVDAVRELEDTMKLAPGESKEPVKENQCRVCRQEFEDSIALNKHFRIHGMAFLLRNTK</sequence>
<name>A0AAV8XFB0_9CUCU</name>
<proteinExistence type="predicted"/>
<feature type="compositionally biased region" description="Low complexity" evidence="2">
    <location>
        <begin position="297"/>
        <end position="308"/>
    </location>
</feature>
<organism evidence="4 5">
    <name type="scientific">Rhamnusium bicolor</name>
    <dbReference type="NCBI Taxonomy" id="1586634"/>
    <lineage>
        <taxon>Eukaryota</taxon>
        <taxon>Metazoa</taxon>
        <taxon>Ecdysozoa</taxon>
        <taxon>Arthropoda</taxon>
        <taxon>Hexapoda</taxon>
        <taxon>Insecta</taxon>
        <taxon>Pterygota</taxon>
        <taxon>Neoptera</taxon>
        <taxon>Endopterygota</taxon>
        <taxon>Coleoptera</taxon>
        <taxon>Polyphaga</taxon>
        <taxon>Cucujiformia</taxon>
        <taxon>Chrysomeloidea</taxon>
        <taxon>Cerambycidae</taxon>
        <taxon>Lepturinae</taxon>
        <taxon>Rhagiini</taxon>
        <taxon>Rhamnusium</taxon>
    </lineage>
</organism>
<keyword evidence="5" id="KW-1185">Reference proteome</keyword>
<evidence type="ECO:0000313" key="5">
    <source>
        <dbReference type="Proteomes" id="UP001162156"/>
    </source>
</evidence>
<dbReference type="InterPro" id="IPR036236">
    <property type="entry name" value="Znf_C2H2_sf"/>
</dbReference>
<reference evidence="4" key="1">
    <citation type="journal article" date="2023" name="Insect Mol. Biol.">
        <title>Genome sequencing provides insights into the evolution of gene families encoding plant cell wall-degrading enzymes in longhorned beetles.</title>
        <authorList>
            <person name="Shin N.R."/>
            <person name="Okamura Y."/>
            <person name="Kirsch R."/>
            <person name="Pauchet Y."/>
        </authorList>
    </citation>
    <scope>NUCLEOTIDE SEQUENCE</scope>
    <source>
        <strain evidence="4">RBIC_L_NR</strain>
    </source>
</reference>
<dbReference type="GO" id="GO:0008270">
    <property type="term" value="F:zinc ion binding"/>
    <property type="evidence" value="ECO:0007669"/>
    <property type="project" value="UniProtKB-KW"/>
</dbReference>
<feature type="compositionally biased region" description="Basic residues" evidence="2">
    <location>
        <begin position="331"/>
        <end position="347"/>
    </location>
</feature>
<feature type="region of interest" description="Disordered" evidence="2">
    <location>
        <begin position="297"/>
        <end position="354"/>
    </location>
</feature>
<dbReference type="EMBL" id="JANEYF010003318">
    <property type="protein sequence ID" value="KAJ8937436.1"/>
    <property type="molecule type" value="Genomic_DNA"/>
</dbReference>
<dbReference type="InterPro" id="IPR045914">
    <property type="entry name" value="Zn532-like"/>
</dbReference>
<keyword evidence="1" id="KW-0479">Metal-binding</keyword>
<feature type="domain" description="C2H2-type" evidence="3">
    <location>
        <begin position="397"/>
        <end position="420"/>
    </location>
</feature>
<evidence type="ECO:0000256" key="2">
    <source>
        <dbReference type="SAM" id="MobiDB-lite"/>
    </source>
</evidence>
<dbReference type="Pfam" id="PF00096">
    <property type="entry name" value="zf-C2H2"/>
    <property type="match status" value="1"/>
</dbReference>
<dbReference type="PANTHER" id="PTHR47222">
    <property type="entry name" value="ZINC FINGER PROTEIN 532-RELATED"/>
    <property type="match status" value="1"/>
</dbReference>
<feature type="domain" description="C2H2-type" evidence="3">
    <location>
        <begin position="210"/>
        <end position="237"/>
    </location>
</feature>
<keyword evidence="1" id="KW-0863">Zinc-finger</keyword>
<dbReference type="AlphaFoldDB" id="A0AAV8XFB0"/>
<feature type="domain" description="C2H2-type" evidence="3">
    <location>
        <begin position="238"/>
        <end position="268"/>
    </location>
</feature>
<dbReference type="SMART" id="SM00355">
    <property type="entry name" value="ZnF_C2H2"/>
    <property type="match status" value="6"/>
</dbReference>
<feature type="domain" description="C2H2-type" evidence="3">
    <location>
        <begin position="461"/>
        <end position="483"/>
    </location>
</feature>
<dbReference type="Pfam" id="PF25412">
    <property type="entry name" value="zf-C2H2_ZNF592"/>
    <property type="match status" value="1"/>
</dbReference>
<dbReference type="SUPFAM" id="SSF57667">
    <property type="entry name" value="beta-beta-alpha zinc fingers"/>
    <property type="match status" value="1"/>
</dbReference>
<comment type="caution">
    <text evidence="4">The sequence shown here is derived from an EMBL/GenBank/DDBJ whole genome shotgun (WGS) entry which is preliminary data.</text>
</comment>
<gene>
    <name evidence="4" type="ORF">NQ314_011825</name>
</gene>
<dbReference type="Gene3D" id="3.30.160.60">
    <property type="entry name" value="Classic Zinc Finger"/>
    <property type="match status" value="2"/>
</dbReference>
<dbReference type="PANTHER" id="PTHR47222:SF5">
    <property type="entry name" value="LOW QUALITY PROTEIN: ZINC FINGER PROTEIN 532-LIKE"/>
    <property type="match status" value="1"/>
</dbReference>
<accession>A0AAV8XFB0</accession>
<protein>
    <recommendedName>
        <fullName evidence="3">C2H2-type domain-containing protein</fullName>
    </recommendedName>
</protein>
<dbReference type="InterPro" id="IPR057356">
    <property type="entry name" value="Znf-C2H2_ZNF592"/>
</dbReference>
<dbReference type="InterPro" id="IPR013087">
    <property type="entry name" value="Znf_C2H2_type"/>
</dbReference>
<dbReference type="Proteomes" id="UP001162156">
    <property type="component" value="Unassembled WGS sequence"/>
</dbReference>
<dbReference type="PROSITE" id="PS50157">
    <property type="entry name" value="ZINC_FINGER_C2H2_2"/>
    <property type="match status" value="4"/>
</dbReference>
<evidence type="ECO:0000259" key="3">
    <source>
        <dbReference type="PROSITE" id="PS50157"/>
    </source>
</evidence>
<keyword evidence="1" id="KW-0862">Zinc</keyword>
<dbReference type="PROSITE" id="PS00028">
    <property type="entry name" value="ZINC_FINGER_C2H2_1"/>
    <property type="match status" value="2"/>
</dbReference>
<evidence type="ECO:0000256" key="1">
    <source>
        <dbReference type="PROSITE-ProRule" id="PRU00042"/>
    </source>
</evidence>